<keyword evidence="3" id="KW-1185">Reference proteome</keyword>
<keyword evidence="1" id="KW-0812">Transmembrane</keyword>
<evidence type="ECO:0000313" key="3">
    <source>
        <dbReference type="Proteomes" id="UP000626244"/>
    </source>
</evidence>
<sequence length="60" mass="7190">MHSIIGFLPIYFLIFYIGIPVAIVYFFYKKYERLAKKRNVELEKQTEALERIASIMERST</sequence>
<name>A0A8J3F0D9_9BACI</name>
<keyword evidence="1" id="KW-0472">Membrane</keyword>
<feature type="transmembrane region" description="Helical" evidence="1">
    <location>
        <begin position="6"/>
        <end position="28"/>
    </location>
</feature>
<dbReference type="AlphaFoldDB" id="A0A8J3F0D9"/>
<protein>
    <submittedName>
        <fullName evidence="2">Uncharacterized protein</fullName>
    </submittedName>
</protein>
<evidence type="ECO:0000256" key="1">
    <source>
        <dbReference type="SAM" id="Phobius"/>
    </source>
</evidence>
<organism evidence="2 3">
    <name type="scientific">Gottfriedia solisilvae</name>
    <dbReference type="NCBI Taxonomy" id="1516104"/>
    <lineage>
        <taxon>Bacteria</taxon>
        <taxon>Bacillati</taxon>
        <taxon>Bacillota</taxon>
        <taxon>Bacilli</taxon>
        <taxon>Bacillales</taxon>
        <taxon>Bacillaceae</taxon>
        <taxon>Gottfriedia</taxon>
    </lineage>
</organism>
<evidence type="ECO:0000313" key="2">
    <source>
        <dbReference type="EMBL" id="GGI11957.1"/>
    </source>
</evidence>
<gene>
    <name evidence="2" type="ORF">GCM10007380_10450</name>
</gene>
<reference evidence="3" key="1">
    <citation type="journal article" date="2019" name="Int. J. Syst. Evol. Microbiol.">
        <title>The Global Catalogue of Microorganisms (GCM) 10K type strain sequencing project: providing services to taxonomists for standard genome sequencing and annotation.</title>
        <authorList>
            <consortium name="The Broad Institute Genomics Platform"/>
            <consortium name="The Broad Institute Genome Sequencing Center for Infectious Disease"/>
            <person name="Wu L."/>
            <person name="Ma J."/>
        </authorList>
    </citation>
    <scope>NUCLEOTIDE SEQUENCE [LARGE SCALE GENOMIC DNA]</scope>
    <source>
        <strain evidence="3">CGMCC 1.14993</strain>
    </source>
</reference>
<proteinExistence type="predicted"/>
<dbReference type="OrthoDB" id="2897480at2"/>
<dbReference type="EMBL" id="BMHB01000001">
    <property type="protein sequence ID" value="GGI11957.1"/>
    <property type="molecule type" value="Genomic_DNA"/>
</dbReference>
<accession>A0A8J3F0D9</accession>
<keyword evidence="1" id="KW-1133">Transmembrane helix</keyword>
<dbReference type="Proteomes" id="UP000626244">
    <property type="component" value="Unassembled WGS sequence"/>
</dbReference>
<dbReference type="RefSeq" id="WP_087999265.1">
    <property type="nucleotide sequence ID" value="NZ_BMHB01000001.1"/>
</dbReference>
<comment type="caution">
    <text evidence="2">The sequence shown here is derived from an EMBL/GenBank/DDBJ whole genome shotgun (WGS) entry which is preliminary data.</text>
</comment>